<comment type="caution">
    <text evidence="2">The sequence shown here is derived from an EMBL/GenBank/DDBJ whole genome shotgun (WGS) entry which is preliminary data.</text>
</comment>
<dbReference type="EMBL" id="NHTK01000871">
    <property type="protein sequence ID" value="PPR04942.1"/>
    <property type="molecule type" value="Genomic_DNA"/>
</dbReference>
<dbReference type="Proteomes" id="UP000284842">
    <property type="component" value="Unassembled WGS sequence"/>
</dbReference>
<evidence type="ECO:0000313" key="3">
    <source>
        <dbReference type="Proteomes" id="UP000284842"/>
    </source>
</evidence>
<dbReference type="InParanoid" id="A0A409YPL1"/>
<dbReference type="OrthoDB" id="3244905at2759"/>
<dbReference type="AlphaFoldDB" id="A0A409YPL1"/>
<evidence type="ECO:0000313" key="2">
    <source>
        <dbReference type="EMBL" id="PPR04942.1"/>
    </source>
</evidence>
<proteinExistence type="predicted"/>
<name>A0A409YPL1_9AGAR</name>
<accession>A0A409YPL1</accession>
<evidence type="ECO:0000256" key="1">
    <source>
        <dbReference type="SAM" id="MobiDB-lite"/>
    </source>
</evidence>
<gene>
    <name evidence="2" type="ORF">CVT24_007292</name>
</gene>
<organism evidence="2 3">
    <name type="scientific">Panaeolus cyanescens</name>
    <dbReference type="NCBI Taxonomy" id="181874"/>
    <lineage>
        <taxon>Eukaryota</taxon>
        <taxon>Fungi</taxon>
        <taxon>Dikarya</taxon>
        <taxon>Basidiomycota</taxon>
        <taxon>Agaricomycotina</taxon>
        <taxon>Agaricomycetes</taxon>
        <taxon>Agaricomycetidae</taxon>
        <taxon>Agaricales</taxon>
        <taxon>Agaricineae</taxon>
        <taxon>Galeropsidaceae</taxon>
        <taxon>Panaeolus</taxon>
    </lineage>
</organism>
<reference evidence="2 3" key="1">
    <citation type="journal article" date="2018" name="Evol. Lett.">
        <title>Horizontal gene cluster transfer increased hallucinogenic mushroom diversity.</title>
        <authorList>
            <person name="Reynolds H.T."/>
            <person name="Vijayakumar V."/>
            <person name="Gluck-Thaler E."/>
            <person name="Korotkin H.B."/>
            <person name="Matheny P.B."/>
            <person name="Slot J.C."/>
        </authorList>
    </citation>
    <scope>NUCLEOTIDE SEQUENCE [LARGE SCALE GENOMIC DNA]</scope>
    <source>
        <strain evidence="2 3">2629</strain>
    </source>
</reference>
<sequence length="255" mass="28597">MVFRLPSHLESLVPIQNSQPTSPAPSDSPWRGEMWVKGMRQDRNHADRIEVTAVEADGDSRMAHWPIQFNVQVYNGSVLHDFKTWMAQRSEIPVCTLLPLRKANADENTVNQSQFRSLSRILAERNTIATASWAPNTHLPPCTLIIYPATNSSAVLVGVLLFSEIPPFINTSYSPITVPIPQRGMPYPPTQRILTAPYTLSPQHHAPSLSPHNSDPNSPVEQPIAAHRQDPAYYQMLSRQGHPSYPNYPPQNPPY</sequence>
<keyword evidence="3" id="KW-1185">Reference proteome</keyword>
<protein>
    <submittedName>
        <fullName evidence="2">Uncharacterized protein</fullName>
    </submittedName>
</protein>
<feature type="region of interest" description="Disordered" evidence="1">
    <location>
        <begin position="201"/>
        <end position="232"/>
    </location>
</feature>
<feature type="compositionally biased region" description="Polar residues" evidence="1">
    <location>
        <begin position="210"/>
        <end position="220"/>
    </location>
</feature>